<accession>A0ABD1WAZ1</accession>
<evidence type="ECO:0000313" key="2">
    <source>
        <dbReference type="Proteomes" id="UP001604277"/>
    </source>
</evidence>
<protein>
    <submittedName>
        <fullName evidence="1">F-box domain-containing protein</fullName>
    </submittedName>
</protein>
<reference evidence="2" key="1">
    <citation type="submission" date="2024-07" db="EMBL/GenBank/DDBJ databases">
        <title>Two chromosome-level genome assemblies of Korean endemic species Abeliophyllum distichum and Forsythia ovata (Oleaceae).</title>
        <authorList>
            <person name="Jang H."/>
        </authorList>
    </citation>
    <scope>NUCLEOTIDE SEQUENCE [LARGE SCALE GENOMIC DNA]</scope>
</reference>
<dbReference type="EMBL" id="JBFOLJ010000004">
    <property type="protein sequence ID" value="KAL2546836.1"/>
    <property type="molecule type" value="Genomic_DNA"/>
</dbReference>
<dbReference type="Proteomes" id="UP001604277">
    <property type="component" value="Unassembled WGS sequence"/>
</dbReference>
<dbReference type="AlphaFoldDB" id="A0ABD1WAZ1"/>
<evidence type="ECO:0000313" key="1">
    <source>
        <dbReference type="EMBL" id="KAL2546836.1"/>
    </source>
</evidence>
<sequence length="104" mass="10927">MTTHPSSHFFSLAVSTRSDYTVKTPTTVITPTTTSHAQGNLVPLGGNLISLNISSQIPFKLAKGGGNYASRKSQMTNILSGCGLLCYVDGPLPCPLDTGPQHPI</sequence>
<keyword evidence="2" id="KW-1185">Reference proteome</keyword>
<proteinExistence type="predicted"/>
<name>A0ABD1WAZ1_9LAMI</name>
<organism evidence="1 2">
    <name type="scientific">Forsythia ovata</name>
    <dbReference type="NCBI Taxonomy" id="205694"/>
    <lineage>
        <taxon>Eukaryota</taxon>
        <taxon>Viridiplantae</taxon>
        <taxon>Streptophyta</taxon>
        <taxon>Embryophyta</taxon>
        <taxon>Tracheophyta</taxon>
        <taxon>Spermatophyta</taxon>
        <taxon>Magnoliopsida</taxon>
        <taxon>eudicotyledons</taxon>
        <taxon>Gunneridae</taxon>
        <taxon>Pentapetalae</taxon>
        <taxon>asterids</taxon>
        <taxon>lamiids</taxon>
        <taxon>Lamiales</taxon>
        <taxon>Oleaceae</taxon>
        <taxon>Forsythieae</taxon>
        <taxon>Forsythia</taxon>
    </lineage>
</organism>
<gene>
    <name evidence="1" type="ORF">Fot_16069</name>
</gene>
<comment type="caution">
    <text evidence="1">The sequence shown here is derived from an EMBL/GenBank/DDBJ whole genome shotgun (WGS) entry which is preliminary data.</text>
</comment>